<evidence type="ECO:0000256" key="7">
    <source>
        <dbReference type="ARBA" id="ARBA00023125"/>
    </source>
</evidence>
<feature type="domain" description="C2H2-type" evidence="11">
    <location>
        <begin position="1310"/>
        <end position="1337"/>
    </location>
</feature>
<evidence type="ECO:0000313" key="13">
    <source>
        <dbReference type="Proteomes" id="UP000492820"/>
    </source>
</evidence>
<evidence type="ECO:0000313" key="12">
    <source>
        <dbReference type="EMBL" id="CDS21627.1"/>
    </source>
</evidence>
<gene>
    <name evidence="14" type="primary">EGR_05665</name>
    <name evidence="12" type="ORF">EgrG_000111800</name>
</gene>
<dbReference type="Proteomes" id="UP000492820">
    <property type="component" value="Unassembled WGS sequence"/>
</dbReference>
<keyword evidence="8" id="KW-0539">Nucleus</keyword>
<feature type="domain" description="C2H2-type" evidence="11">
    <location>
        <begin position="368"/>
        <end position="395"/>
    </location>
</feature>
<dbReference type="PANTHER" id="PTHR24379">
    <property type="entry name" value="KRAB AND ZINC FINGER DOMAIN-CONTAINING"/>
    <property type="match status" value="1"/>
</dbReference>
<keyword evidence="4" id="KW-0677">Repeat</keyword>
<dbReference type="WBParaSite" id="EgrG_000111800">
    <property type="protein sequence ID" value="EgrG_000111800"/>
    <property type="gene ID" value="EgrG_000111800"/>
</dbReference>
<dbReference type="PROSITE" id="PS50157">
    <property type="entry name" value="ZINC_FINGER_C2H2_2"/>
    <property type="match status" value="11"/>
</dbReference>
<dbReference type="InterPro" id="IPR036236">
    <property type="entry name" value="Znf_C2H2_sf"/>
</dbReference>
<feature type="domain" description="C2H2-type" evidence="11">
    <location>
        <begin position="622"/>
        <end position="650"/>
    </location>
</feature>
<dbReference type="GO" id="GO:0008270">
    <property type="term" value="F:zinc ion binding"/>
    <property type="evidence" value="ECO:0007669"/>
    <property type="project" value="UniProtKB-KW"/>
</dbReference>
<protein>
    <submittedName>
        <fullName evidence="12 14">Zinc finger protein 236</fullName>
    </submittedName>
</protein>
<keyword evidence="6" id="KW-0862">Zinc</keyword>
<organism evidence="12">
    <name type="scientific">Echinococcus granulosus</name>
    <name type="common">Hydatid tapeworm</name>
    <dbReference type="NCBI Taxonomy" id="6210"/>
    <lineage>
        <taxon>Eukaryota</taxon>
        <taxon>Metazoa</taxon>
        <taxon>Spiralia</taxon>
        <taxon>Lophotrochozoa</taxon>
        <taxon>Platyhelminthes</taxon>
        <taxon>Cestoda</taxon>
        <taxon>Eucestoda</taxon>
        <taxon>Cyclophyllidea</taxon>
        <taxon>Taeniidae</taxon>
        <taxon>Echinococcus</taxon>
        <taxon>Echinococcus granulosus group</taxon>
    </lineage>
</organism>
<dbReference type="SUPFAM" id="SSF57667">
    <property type="entry name" value="beta-beta-alpha zinc fingers"/>
    <property type="match status" value="7"/>
</dbReference>
<feature type="domain" description="C2H2-type" evidence="11">
    <location>
        <begin position="340"/>
        <end position="367"/>
    </location>
</feature>
<evidence type="ECO:0000256" key="2">
    <source>
        <dbReference type="ARBA" id="ARBA00006991"/>
    </source>
</evidence>
<feature type="compositionally biased region" description="Pro residues" evidence="10">
    <location>
        <begin position="829"/>
        <end position="842"/>
    </location>
</feature>
<feature type="domain" description="C2H2-type" evidence="11">
    <location>
        <begin position="1133"/>
        <end position="1160"/>
    </location>
</feature>
<feature type="domain" description="C2H2-type" evidence="11">
    <location>
        <begin position="1367"/>
        <end position="1390"/>
    </location>
</feature>
<feature type="domain" description="C2H2-type" evidence="11">
    <location>
        <begin position="396"/>
        <end position="424"/>
    </location>
</feature>
<feature type="compositionally biased region" description="Polar residues" evidence="10">
    <location>
        <begin position="8"/>
        <end position="22"/>
    </location>
</feature>
<dbReference type="PROSITE" id="PS00028">
    <property type="entry name" value="ZINC_FINGER_C2H2_1"/>
    <property type="match status" value="13"/>
</dbReference>
<dbReference type="OrthoDB" id="6238224at2759"/>
<keyword evidence="7" id="KW-0238">DNA-binding</keyword>
<reference evidence="12 13" key="1">
    <citation type="journal article" date="2013" name="Nature">
        <title>The genomes of four tapeworm species reveal adaptations to parasitism.</title>
        <authorList>
            <person name="Tsai I.J."/>
            <person name="Zarowiecki M."/>
            <person name="Holroyd N."/>
            <person name="Garciarrubio A."/>
            <person name="Sanchez-Flores A."/>
            <person name="Brooks K.L."/>
            <person name="Tracey A."/>
            <person name="Bobes R.J."/>
            <person name="Fragoso G."/>
            <person name="Sciutto E."/>
            <person name="Aslett M."/>
            <person name="Beasley H."/>
            <person name="Bennett H.M."/>
            <person name="Cai J."/>
            <person name="Camicia F."/>
            <person name="Clark R."/>
            <person name="Cucher M."/>
            <person name="De Silva N."/>
            <person name="Day T.A."/>
            <person name="Deplazes P."/>
            <person name="Estrada K."/>
            <person name="Fernandez C."/>
            <person name="Holland P.W."/>
            <person name="Hou J."/>
            <person name="Hu S."/>
            <person name="Huckvale T."/>
            <person name="Hung S.S."/>
            <person name="Kamenetzky L."/>
            <person name="Keane J.A."/>
            <person name="Kiss F."/>
            <person name="Koziol U."/>
            <person name="Lambert O."/>
            <person name="Liu K."/>
            <person name="Luo X."/>
            <person name="Luo Y."/>
            <person name="Macchiaroli N."/>
            <person name="Nichol S."/>
            <person name="Paps J."/>
            <person name="Parkinson J."/>
            <person name="Pouchkina-Stantcheva N."/>
            <person name="Riddiford N."/>
            <person name="Rosenzvit M."/>
            <person name="Salinas G."/>
            <person name="Wasmuth J.D."/>
            <person name="Zamanian M."/>
            <person name="Zheng Y."/>
            <person name="Cai X."/>
            <person name="Soberon X."/>
            <person name="Olson P.D."/>
            <person name="Laclette J.P."/>
            <person name="Brehm K."/>
            <person name="Berriman M."/>
            <person name="Garciarrubio A."/>
            <person name="Bobes R.J."/>
            <person name="Fragoso G."/>
            <person name="Sanchez-Flores A."/>
            <person name="Estrada K."/>
            <person name="Cevallos M.A."/>
            <person name="Morett E."/>
            <person name="Gonzalez V."/>
            <person name="Portillo T."/>
            <person name="Ochoa-Leyva A."/>
            <person name="Jose M.V."/>
            <person name="Sciutto E."/>
            <person name="Landa A."/>
            <person name="Jimenez L."/>
            <person name="Valdes V."/>
            <person name="Carrero J.C."/>
            <person name="Larralde C."/>
            <person name="Morales-Montor J."/>
            <person name="Limon-Lason J."/>
            <person name="Soberon X."/>
            <person name="Laclette J.P."/>
        </authorList>
    </citation>
    <scope>NUCLEOTIDE SEQUENCE [LARGE SCALE GENOMIC DNA]</scope>
</reference>
<reference evidence="12" key="2">
    <citation type="submission" date="2014-06" db="EMBL/GenBank/DDBJ databases">
        <authorList>
            <person name="Aslett M."/>
        </authorList>
    </citation>
    <scope>NUCLEOTIDE SEQUENCE</scope>
</reference>
<feature type="region of interest" description="Disordered" evidence="10">
    <location>
        <begin position="826"/>
        <end position="850"/>
    </location>
</feature>
<dbReference type="Pfam" id="PF00096">
    <property type="entry name" value="zf-C2H2"/>
    <property type="match status" value="4"/>
</dbReference>
<feature type="compositionally biased region" description="Polar residues" evidence="10">
    <location>
        <begin position="260"/>
        <end position="271"/>
    </location>
</feature>
<evidence type="ECO:0000313" key="14">
    <source>
        <dbReference type="WBParaSite" id="EgrG_000111800"/>
    </source>
</evidence>
<feature type="domain" description="C2H2-type" evidence="11">
    <location>
        <begin position="1050"/>
        <end position="1077"/>
    </location>
</feature>
<evidence type="ECO:0000259" key="11">
    <source>
        <dbReference type="PROSITE" id="PS50157"/>
    </source>
</evidence>
<comment type="similarity">
    <text evidence="2">Belongs to the krueppel C2H2-type zinc-finger protein family.</text>
</comment>
<dbReference type="FunFam" id="3.30.160.60:FF:000340">
    <property type="entry name" value="zinc finger protein 473 isoform X1"/>
    <property type="match status" value="1"/>
</dbReference>
<accession>A0A068WT06</accession>
<dbReference type="FunFam" id="3.30.160.60:FF:001182">
    <property type="entry name" value="Zinc finger, C2H2 type"/>
    <property type="match status" value="1"/>
</dbReference>
<evidence type="ECO:0000256" key="4">
    <source>
        <dbReference type="ARBA" id="ARBA00022737"/>
    </source>
</evidence>
<dbReference type="PANTHER" id="PTHR24379:SF121">
    <property type="entry name" value="C2H2-TYPE DOMAIN-CONTAINING PROTEIN"/>
    <property type="match status" value="1"/>
</dbReference>
<evidence type="ECO:0000256" key="5">
    <source>
        <dbReference type="ARBA" id="ARBA00022771"/>
    </source>
</evidence>
<feature type="domain" description="C2H2-type" evidence="11">
    <location>
        <begin position="230"/>
        <end position="258"/>
    </location>
</feature>
<dbReference type="GO" id="GO:0005634">
    <property type="term" value="C:nucleus"/>
    <property type="evidence" value="ECO:0007669"/>
    <property type="project" value="UniProtKB-SubCell"/>
</dbReference>
<evidence type="ECO:0000256" key="9">
    <source>
        <dbReference type="PROSITE-ProRule" id="PRU00042"/>
    </source>
</evidence>
<proteinExistence type="inferred from homology"/>
<keyword evidence="5 9" id="KW-0863">Zinc-finger</keyword>
<evidence type="ECO:0000256" key="6">
    <source>
        <dbReference type="ARBA" id="ARBA00022833"/>
    </source>
</evidence>
<feature type="region of interest" description="Disordered" evidence="10">
    <location>
        <begin position="1"/>
        <end position="27"/>
    </location>
</feature>
<feature type="domain" description="C2H2-type" evidence="11">
    <location>
        <begin position="1338"/>
        <end position="1365"/>
    </location>
</feature>
<dbReference type="SMART" id="SM00355">
    <property type="entry name" value="ZnF_C2H2"/>
    <property type="match status" value="20"/>
</dbReference>
<dbReference type="Gene3D" id="3.30.160.60">
    <property type="entry name" value="Classic Zinc Finger"/>
    <property type="match status" value="8"/>
</dbReference>
<evidence type="ECO:0000256" key="3">
    <source>
        <dbReference type="ARBA" id="ARBA00022723"/>
    </source>
</evidence>
<evidence type="ECO:0000256" key="10">
    <source>
        <dbReference type="SAM" id="MobiDB-lite"/>
    </source>
</evidence>
<sequence length="1403" mass="156885">MYGDPTRTRSSNASANETQRNALSIPIPATSHEDTAIYALDGFDSFQEPLGYMSNASGNLRGDEYPMYHLIDPDNCHVLREIVYLNAVPQEITPNDFTKGAWLADLESAEVGGAGNTDIGFALQATPGASAVFPETAVDLRCPECGESANCECQLYLHKILQHASLSALDESKCQICGKKCSRISAFKSHLSLHLLRNDQVCSNCQTQISCPTAVHDTEEQIIPMPSNQYRCRLCGVNHSSLTQLRIHYKHNHPKRQTDNSEPLSTSQTHISPEPPTSQPHGRNCKVKASTFIREIATASKHKRRHAPPAPDPVPSPQVEQIDYTQHVKKIFISKKKQLFQCEICKKKLSSMTTTKAHVLTHLGVKPFSCPICSKSFTQKGSVDTHMAIHNAAKKLSCPFCQKKFTFKQNLDVHLSRYHSKLAKPVVNIQQSQELHSFIVAYGCLSYSILSSFYLFLSMFAGYTGRRCACRYCFLTFPSPSMYCSHELLHLKRRKISKSYAMGFKRRLAHHLAQKSVKKSKGGLNFIHLLESDAEEALRPYSEKPTCYCSFCNFRSHSGAALFRHRKDHACIRKRHLDKLNAIGLLLNTSQPCSCCPWCSKLFTSARSAKLHFVTHFLADAFVCEKCDRRFVSGILCRRHMRLKHGLRKLKIRIILRYDLPLSLQRRISLKPVPPTEFSIDPVDASNIPVEIIQLTEAHQFPPTSFTEQLSQEVVWLSEPESHIPEVPQPSVIIVPPDPVQGQLTDTQILPVDQSFVLGEGFQSGDMFLLPQGSTLDNLDSYNQSVFYSDQASFVDAPAFDTDYQPMVDFVQEANSALDFNTEVTIATEPPPPLPPPAPHPPSSSTQEGLDQQAGLADFFGCCQCAARFDSSVALSTHVITHGTSTHYSVCLACGTSRLDAGESVPCSACGQNAFHRMDALLEDAMIGCARFYCTHCNLVFAELNHLEAHVAELTTPNVYQHQPVLEEVVTVESVQAPACSRRSAQPKKTHFELPAEEVQKIIQSQPTAESSLSERLLYEAACERDSRSYPMGSRRLVEGPSTSSKERPHVCTVCSFRFQRSSDLHRHMFLHTGVRPYSCKFCNRRFILPRRLLAHATRLHGAEGAAWATAFLSGRPRSRRFLSTTSTTADSLTCHLCGAICGSTSSLHSHMRIHTGTKTYACPHCSLSFRTPIQRKRHLCVCQKRPTEPRTNLDATPAEPSSFDFTPYLINLPQSSGFKDLLTDDIQPAPAPPRTSTLSQKYIKLDDKAGTSSSYISLWQCKNCQESFTTSKAFSIHKCPAQTVFPRTLHQLERENTSEGSSETRRGPYVCSTCTKVFTRPTDLRRHERVHSNERPFVCEVCDARFSQSGSLRIHRRIHEESGRRFKCRVCGVAFFVRSNMLRHMARVHGHSTRGGDTATPP</sequence>
<dbReference type="FunFam" id="3.30.160.60:FF:000303">
    <property type="entry name" value="Zinc finger protein 41"/>
    <property type="match status" value="1"/>
</dbReference>
<comment type="subcellular location">
    <subcellularLocation>
        <location evidence="1">Nucleus</location>
    </subcellularLocation>
</comment>
<evidence type="ECO:0000256" key="8">
    <source>
        <dbReference type="ARBA" id="ARBA00023242"/>
    </source>
</evidence>
<dbReference type="InterPro" id="IPR013087">
    <property type="entry name" value="Znf_C2H2_type"/>
</dbReference>
<reference evidence="14" key="3">
    <citation type="submission" date="2020-10" db="UniProtKB">
        <authorList>
            <consortium name="WormBaseParasite"/>
        </authorList>
    </citation>
    <scope>IDENTIFICATION</scope>
</reference>
<feature type="region of interest" description="Disordered" evidence="10">
    <location>
        <begin position="253"/>
        <end position="284"/>
    </location>
</feature>
<keyword evidence="3" id="KW-0479">Metal-binding</keyword>
<dbReference type="EMBL" id="LK028584">
    <property type="protein sequence ID" value="CDS21627.1"/>
    <property type="molecule type" value="Genomic_DNA"/>
</dbReference>
<feature type="domain" description="C2H2-type" evidence="11">
    <location>
        <begin position="1078"/>
        <end position="1106"/>
    </location>
</feature>
<evidence type="ECO:0000256" key="1">
    <source>
        <dbReference type="ARBA" id="ARBA00004123"/>
    </source>
</evidence>
<dbReference type="FunFam" id="3.30.160.60:FF:001235">
    <property type="entry name" value="Si:ch211-119o8.6"/>
    <property type="match status" value="1"/>
</dbReference>
<dbReference type="GO" id="GO:1990837">
    <property type="term" value="F:sequence-specific double-stranded DNA binding"/>
    <property type="evidence" value="ECO:0007669"/>
    <property type="project" value="UniProtKB-ARBA"/>
</dbReference>
<feature type="region of interest" description="Disordered" evidence="10">
    <location>
        <begin position="299"/>
        <end position="318"/>
    </location>
</feature>
<name>A0A068WT06_ECHGR</name>